<dbReference type="GO" id="GO:0005829">
    <property type="term" value="C:cytosol"/>
    <property type="evidence" value="ECO:0007669"/>
    <property type="project" value="TreeGrafter"/>
</dbReference>
<evidence type="ECO:0000313" key="3">
    <source>
        <dbReference type="Proteomes" id="UP000191285"/>
    </source>
</evidence>
<evidence type="ECO:0000313" key="2">
    <source>
        <dbReference type="EMBL" id="OQE27417.1"/>
    </source>
</evidence>
<sequence>MAVLSLILNLAIAISSVSACSSCEGEEVPSVYPRIMRRMQPGAVDAATKPSGPLNWGELNFLHTADSHGWLEGHIKERNYGADWGDFVSFTKHMKDKADSKGVDLLLIDTGDLHDGNGLSDSTKPNGEITNPIFQNIDYDLLTPGNHELIAYDVAYEAFSAFTQVYGEKYLASNLIGIYARTVKRMNQPRKNLSPWAADIDISQPNTASESWLLA</sequence>
<protein>
    <recommendedName>
        <fullName evidence="4">Calcineurin-like phosphoesterase domain-containing protein</fullName>
    </recommendedName>
</protein>
<feature type="signal peptide" evidence="1">
    <location>
        <begin position="1"/>
        <end position="19"/>
    </location>
</feature>
<feature type="chain" id="PRO_5013116674" description="Calcineurin-like phosphoesterase domain-containing protein" evidence="1">
    <location>
        <begin position="20"/>
        <end position="215"/>
    </location>
</feature>
<dbReference type="PANTHER" id="PTHR11575">
    <property type="entry name" value="5'-NUCLEOTIDASE-RELATED"/>
    <property type="match status" value="1"/>
</dbReference>
<dbReference type="Proteomes" id="UP000191285">
    <property type="component" value="Unassembled WGS sequence"/>
</dbReference>
<accession>A0A1V6TM50</accession>
<comment type="caution">
    <text evidence="2">The sequence shown here is derived from an EMBL/GenBank/DDBJ whole genome shotgun (WGS) entry which is preliminary data.</text>
</comment>
<dbReference type="STRING" id="303698.A0A1V6TM50"/>
<dbReference type="GO" id="GO:0009166">
    <property type="term" value="P:nucleotide catabolic process"/>
    <property type="evidence" value="ECO:0007669"/>
    <property type="project" value="InterPro"/>
</dbReference>
<organism evidence="2 3">
    <name type="scientific">Penicillium steckii</name>
    <dbReference type="NCBI Taxonomy" id="303698"/>
    <lineage>
        <taxon>Eukaryota</taxon>
        <taxon>Fungi</taxon>
        <taxon>Dikarya</taxon>
        <taxon>Ascomycota</taxon>
        <taxon>Pezizomycotina</taxon>
        <taxon>Eurotiomycetes</taxon>
        <taxon>Eurotiomycetidae</taxon>
        <taxon>Eurotiales</taxon>
        <taxon>Aspergillaceae</taxon>
        <taxon>Penicillium</taxon>
    </lineage>
</organism>
<dbReference type="AlphaFoldDB" id="A0A1V6TM50"/>
<name>A0A1V6TM50_9EURO</name>
<dbReference type="EMBL" id="MLKD01000004">
    <property type="protein sequence ID" value="OQE27417.1"/>
    <property type="molecule type" value="Genomic_DNA"/>
</dbReference>
<dbReference type="Gene3D" id="3.60.21.10">
    <property type="match status" value="1"/>
</dbReference>
<keyword evidence="3" id="KW-1185">Reference proteome</keyword>
<gene>
    <name evidence="2" type="ORF">PENSTE_c004G02123</name>
</gene>
<proteinExistence type="predicted"/>
<reference evidence="3" key="1">
    <citation type="journal article" date="2017" name="Nat. Microbiol.">
        <title>Global analysis of biosynthetic gene clusters reveals vast potential of secondary metabolite production in Penicillium species.</title>
        <authorList>
            <person name="Nielsen J.C."/>
            <person name="Grijseels S."/>
            <person name="Prigent S."/>
            <person name="Ji B."/>
            <person name="Dainat J."/>
            <person name="Nielsen K.F."/>
            <person name="Frisvad J.C."/>
            <person name="Workman M."/>
            <person name="Nielsen J."/>
        </authorList>
    </citation>
    <scope>NUCLEOTIDE SEQUENCE [LARGE SCALE GENOMIC DNA]</scope>
    <source>
        <strain evidence="3">IBT 24891</strain>
    </source>
</reference>
<dbReference type="GO" id="GO:0016787">
    <property type="term" value="F:hydrolase activity"/>
    <property type="evidence" value="ECO:0007669"/>
    <property type="project" value="InterPro"/>
</dbReference>
<dbReference type="SUPFAM" id="SSF56300">
    <property type="entry name" value="Metallo-dependent phosphatases"/>
    <property type="match status" value="1"/>
</dbReference>
<dbReference type="InterPro" id="IPR006179">
    <property type="entry name" value="5_nucleotidase/apyrase"/>
</dbReference>
<keyword evidence="1" id="KW-0732">Signal</keyword>
<evidence type="ECO:0008006" key="4">
    <source>
        <dbReference type="Google" id="ProtNLM"/>
    </source>
</evidence>
<dbReference type="OrthoDB" id="7722975at2759"/>
<dbReference type="InterPro" id="IPR029052">
    <property type="entry name" value="Metallo-depent_PP-like"/>
</dbReference>
<evidence type="ECO:0000256" key="1">
    <source>
        <dbReference type="SAM" id="SignalP"/>
    </source>
</evidence>
<dbReference type="PANTHER" id="PTHR11575:SF22">
    <property type="entry name" value="ADL392WP"/>
    <property type="match status" value="1"/>
</dbReference>